<dbReference type="GO" id="GO:0045892">
    <property type="term" value="P:negative regulation of DNA-templated transcription"/>
    <property type="evidence" value="ECO:0007669"/>
    <property type="project" value="UniProtKB-ARBA"/>
</dbReference>
<dbReference type="InterPro" id="IPR001647">
    <property type="entry name" value="HTH_TetR"/>
</dbReference>
<keyword evidence="5" id="KW-1185">Reference proteome</keyword>
<keyword evidence="1" id="KW-0805">Transcription regulation</keyword>
<dbReference type="PROSITE" id="PS01081">
    <property type="entry name" value="HTH_TETR_1"/>
    <property type="match status" value="1"/>
</dbReference>
<dbReference type="OrthoDB" id="9812993at2"/>
<sequence length="299" mass="34850">MNTRKRKVLDVARQLFIEKGFKETSIMDIIQGAQISKGTFYNYFPSKNDCLIAILRESREETSIRRHELIFGQDIKDIDILAKQIAVLMQINREQNLMRIFESVSNSQDESLRMALMSHHLQELEWLAKRLVEVYGDEISIMSYECAIQVFAMIQHTLRILIFAEDRYVEPEAIIKMSLRNIDAIIPRMLETKEVIIGIETIHFIKNNVEHHIMSQEMVTQQLDGFIKGLGPCDSKKGLEYASYLLSELSESNPKYFIIEALLTPFRKAFAKTTHAAEAREIANYIWRLVRIEQNDEQF</sequence>
<dbReference type="STRING" id="241244.ATY39_10340"/>
<evidence type="ECO:0000256" key="3">
    <source>
        <dbReference type="ARBA" id="ARBA00023163"/>
    </source>
</evidence>
<reference evidence="5" key="2">
    <citation type="submission" date="2016-03" db="EMBL/GenBank/DDBJ databases">
        <authorList>
            <person name="Seldin L."/>
        </authorList>
    </citation>
    <scope>NUCLEOTIDE SEQUENCE [LARGE SCALE GENOMIC DNA]</scope>
    <source>
        <strain evidence="5">PP9</strain>
    </source>
</reference>
<keyword evidence="3" id="KW-0804">Transcription</keyword>
<protein>
    <submittedName>
        <fullName evidence="4">Transcriptional regulator</fullName>
    </submittedName>
</protein>
<dbReference type="Gene3D" id="1.10.357.10">
    <property type="entry name" value="Tetracycline Repressor, domain 2"/>
    <property type="match status" value="1"/>
</dbReference>
<dbReference type="Proteomes" id="UP000076021">
    <property type="component" value="Chromosome"/>
</dbReference>
<dbReference type="InterPro" id="IPR009057">
    <property type="entry name" value="Homeodomain-like_sf"/>
</dbReference>
<dbReference type="SUPFAM" id="SSF46689">
    <property type="entry name" value="Homeodomain-like"/>
    <property type="match status" value="1"/>
</dbReference>
<dbReference type="PANTHER" id="PTHR43479">
    <property type="entry name" value="ACREF/ENVCD OPERON REPRESSOR-RELATED"/>
    <property type="match status" value="1"/>
</dbReference>
<evidence type="ECO:0000313" key="4">
    <source>
        <dbReference type="EMBL" id="AMW99802.1"/>
    </source>
</evidence>
<name>A0A143HDM9_9BACL</name>
<dbReference type="PROSITE" id="PS50977">
    <property type="entry name" value="HTH_TETR_2"/>
    <property type="match status" value="1"/>
</dbReference>
<dbReference type="PANTHER" id="PTHR43479:SF22">
    <property type="entry name" value="TRANSCRIPTIONAL REGULATOR, TETR FAMILY"/>
    <property type="match status" value="1"/>
</dbReference>
<gene>
    <name evidence="4" type="ORF">ATY39_10340</name>
</gene>
<keyword evidence="2" id="KW-0238">DNA-binding</keyword>
<organism evidence="4 5">
    <name type="scientific">Rummeliibacillus stabekisii</name>
    <dbReference type="NCBI Taxonomy" id="241244"/>
    <lineage>
        <taxon>Bacteria</taxon>
        <taxon>Bacillati</taxon>
        <taxon>Bacillota</taxon>
        <taxon>Bacilli</taxon>
        <taxon>Bacillales</taxon>
        <taxon>Caryophanaceae</taxon>
        <taxon>Rummeliibacillus</taxon>
    </lineage>
</organism>
<dbReference type="AlphaFoldDB" id="A0A143HDM9"/>
<accession>A0A143HDM9</accession>
<dbReference type="KEGG" id="rst:ATY39_10340"/>
<reference evidence="4 5" key="1">
    <citation type="journal article" date="2016" name="Genome Announc.">
        <title>Whole-Genome Sequence of Rummeliibacillus stabekisii Strain PP9 Isolated from Antarctic Soil.</title>
        <authorList>
            <person name="da Mota F.F."/>
            <person name="Vollu R.E."/>
            <person name="Jurelevicius D."/>
            <person name="Seldin L."/>
        </authorList>
    </citation>
    <scope>NUCLEOTIDE SEQUENCE [LARGE SCALE GENOMIC DNA]</scope>
    <source>
        <strain evidence="4 5">PP9</strain>
    </source>
</reference>
<dbReference type="GO" id="GO:0003677">
    <property type="term" value="F:DNA binding"/>
    <property type="evidence" value="ECO:0007669"/>
    <property type="project" value="UniProtKB-UniRule"/>
</dbReference>
<dbReference type="InterPro" id="IPR050624">
    <property type="entry name" value="HTH-type_Tx_Regulator"/>
</dbReference>
<evidence type="ECO:0000256" key="1">
    <source>
        <dbReference type="ARBA" id="ARBA00023015"/>
    </source>
</evidence>
<dbReference type="FunFam" id="1.10.10.60:FF:000141">
    <property type="entry name" value="TetR family transcriptional regulator"/>
    <property type="match status" value="1"/>
</dbReference>
<dbReference type="RefSeq" id="WP_066789477.1">
    <property type="nucleotide sequence ID" value="NZ_BJVD01000004.1"/>
</dbReference>
<dbReference type="InterPro" id="IPR023772">
    <property type="entry name" value="DNA-bd_HTH_TetR-type_CS"/>
</dbReference>
<proteinExistence type="predicted"/>
<dbReference type="PRINTS" id="PR00455">
    <property type="entry name" value="HTHTETR"/>
</dbReference>
<dbReference type="Pfam" id="PF00440">
    <property type="entry name" value="TetR_N"/>
    <property type="match status" value="1"/>
</dbReference>
<evidence type="ECO:0000256" key="2">
    <source>
        <dbReference type="ARBA" id="ARBA00023125"/>
    </source>
</evidence>
<dbReference type="EMBL" id="CP014806">
    <property type="protein sequence ID" value="AMW99802.1"/>
    <property type="molecule type" value="Genomic_DNA"/>
</dbReference>
<evidence type="ECO:0000313" key="5">
    <source>
        <dbReference type="Proteomes" id="UP000076021"/>
    </source>
</evidence>